<proteinExistence type="predicted"/>
<evidence type="ECO:0000313" key="2">
    <source>
        <dbReference type="Proteomes" id="UP000285060"/>
    </source>
</evidence>
<dbReference type="EMBL" id="QUSY01000468">
    <property type="protein sequence ID" value="RHY29220.1"/>
    <property type="molecule type" value="Genomic_DNA"/>
</dbReference>
<organism evidence="1 2">
    <name type="scientific">Aphanomyces invadans</name>
    <dbReference type="NCBI Taxonomy" id="157072"/>
    <lineage>
        <taxon>Eukaryota</taxon>
        <taxon>Sar</taxon>
        <taxon>Stramenopiles</taxon>
        <taxon>Oomycota</taxon>
        <taxon>Saprolegniomycetes</taxon>
        <taxon>Saprolegniales</taxon>
        <taxon>Verrucalvaceae</taxon>
        <taxon>Aphanomyces</taxon>
    </lineage>
</organism>
<gene>
    <name evidence="1" type="ORF">DYB32_005326</name>
</gene>
<dbReference type="InterPro" id="IPR023393">
    <property type="entry name" value="START-like_dom_sf"/>
</dbReference>
<name>A0A418AUV5_9STRA</name>
<comment type="caution">
    <text evidence="1">The sequence shown here is derived from an EMBL/GenBank/DDBJ whole genome shotgun (WGS) entry which is preliminary data.</text>
</comment>
<dbReference type="AlphaFoldDB" id="A0A418AUV5"/>
<sequence>MPGLCAGSTTCADICLGQVRALLQRPTSAALPLFASIHVLPSLGPTFWSTLVLIPLAAADVLVSLIKLGPHLRATDEEIYNNSYSFVNKLVAVLDAPTHFFTAATIAFEVKCLVFDDSDGYGLSITVVLHLISLIVHAVPSAIEGAQLVNGPVTWRLRSDESDLRIFRGYSPASPPGAYLYMGVMDVFATIEEVVDLFRTDSPIQAKQYAQRFGQDLLDMANLYSIATPSEEDSRMVSVTWRAYKKPVPGVTMKRDACLLEVPYSIRFR</sequence>
<dbReference type="Proteomes" id="UP000285060">
    <property type="component" value="Unassembled WGS sequence"/>
</dbReference>
<dbReference type="Gene3D" id="3.30.530.20">
    <property type="match status" value="1"/>
</dbReference>
<keyword evidence="2" id="KW-1185">Reference proteome</keyword>
<evidence type="ECO:0000313" key="1">
    <source>
        <dbReference type="EMBL" id="RHY29220.1"/>
    </source>
</evidence>
<protein>
    <submittedName>
        <fullName evidence="1">Uncharacterized protein</fullName>
    </submittedName>
</protein>
<dbReference type="VEuPathDB" id="FungiDB:H310_08718"/>
<reference evidence="1 2" key="1">
    <citation type="submission" date="2018-08" db="EMBL/GenBank/DDBJ databases">
        <title>Aphanomyces genome sequencing and annotation.</title>
        <authorList>
            <person name="Minardi D."/>
            <person name="Oidtmann B."/>
            <person name="Van Der Giezen M."/>
            <person name="Studholme D.J."/>
        </authorList>
    </citation>
    <scope>NUCLEOTIDE SEQUENCE [LARGE SCALE GENOMIC DNA]</scope>
    <source>
        <strain evidence="1 2">NJM0002</strain>
    </source>
</reference>
<accession>A0A418AUV5</accession>